<name>A0A9D2Q3Y0_9FIRM</name>
<dbReference type="InterPro" id="IPR050378">
    <property type="entry name" value="Metallo-dep_Hydrolases_sf"/>
</dbReference>
<dbReference type="Gene3D" id="3.20.20.140">
    <property type="entry name" value="Metal-dependent hydrolases"/>
    <property type="match status" value="1"/>
</dbReference>
<dbReference type="PANTHER" id="PTHR11647:SF1">
    <property type="entry name" value="COLLAPSIN RESPONSE MEDIATOR PROTEIN"/>
    <property type="match status" value="1"/>
</dbReference>
<dbReference type="InterPro" id="IPR013108">
    <property type="entry name" value="Amidohydro_3"/>
</dbReference>
<reference evidence="2" key="1">
    <citation type="journal article" date="2021" name="PeerJ">
        <title>Extensive microbial diversity within the chicken gut microbiome revealed by metagenomics and culture.</title>
        <authorList>
            <person name="Gilroy R."/>
            <person name="Ravi A."/>
            <person name="Getino M."/>
            <person name="Pursley I."/>
            <person name="Horton D.L."/>
            <person name="Alikhan N.F."/>
            <person name="Baker D."/>
            <person name="Gharbi K."/>
            <person name="Hall N."/>
            <person name="Watson M."/>
            <person name="Adriaenssens E.M."/>
            <person name="Foster-Nyarko E."/>
            <person name="Jarju S."/>
            <person name="Secka A."/>
            <person name="Antonio M."/>
            <person name="Oren A."/>
            <person name="Chaudhuri R.R."/>
            <person name="La Ragione R."/>
            <person name="Hildebrand F."/>
            <person name="Pallen M.J."/>
        </authorList>
    </citation>
    <scope>NUCLEOTIDE SEQUENCE</scope>
    <source>
        <strain evidence="2">5933</strain>
    </source>
</reference>
<dbReference type="InterPro" id="IPR011059">
    <property type="entry name" value="Metal-dep_hydrolase_composite"/>
</dbReference>
<dbReference type="SUPFAM" id="SSF51338">
    <property type="entry name" value="Composite domain of metallo-dependent hydrolases"/>
    <property type="match status" value="1"/>
</dbReference>
<dbReference type="PANTHER" id="PTHR11647">
    <property type="entry name" value="HYDRANTOINASE/DIHYDROPYRIMIDINASE FAMILY MEMBER"/>
    <property type="match status" value="1"/>
</dbReference>
<gene>
    <name evidence="2" type="ORF">H9698_06465</name>
</gene>
<reference evidence="2" key="2">
    <citation type="submission" date="2021-04" db="EMBL/GenBank/DDBJ databases">
        <authorList>
            <person name="Gilroy R."/>
        </authorList>
    </citation>
    <scope>NUCLEOTIDE SEQUENCE</scope>
    <source>
        <strain evidence="2">5933</strain>
    </source>
</reference>
<dbReference type="Proteomes" id="UP000823918">
    <property type="component" value="Unassembled WGS sequence"/>
</dbReference>
<evidence type="ECO:0000313" key="3">
    <source>
        <dbReference type="Proteomes" id="UP000823918"/>
    </source>
</evidence>
<proteinExistence type="predicted"/>
<protein>
    <submittedName>
        <fullName evidence="2">Amidohydrolase family protein</fullName>
    </submittedName>
</protein>
<feature type="domain" description="Amidohydrolase 3" evidence="1">
    <location>
        <begin position="45"/>
        <end position="109"/>
    </location>
</feature>
<accession>A0A9D2Q3Y0</accession>
<dbReference type="EMBL" id="DWWA01000030">
    <property type="protein sequence ID" value="HJC72419.1"/>
    <property type="molecule type" value="Genomic_DNA"/>
</dbReference>
<organism evidence="2 3">
    <name type="scientific">Candidatus Ruthenibacterium merdavium</name>
    <dbReference type="NCBI Taxonomy" id="2838752"/>
    <lineage>
        <taxon>Bacteria</taxon>
        <taxon>Bacillati</taxon>
        <taxon>Bacillota</taxon>
        <taxon>Clostridia</taxon>
        <taxon>Eubacteriales</taxon>
        <taxon>Oscillospiraceae</taxon>
        <taxon>Ruthenibacterium</taxon>
    </lineage>
</organism>
<dbReference type="GO" id="GO:0016812">
    <property type="term" value="F:hydrolase activity, acting on carbon-nitrogen (but not peptide) bonds, in cyclic amides"/>
    <property type="evidence" value="ECO:0007669"/>
    <property type="project" value="TreeGrafter"/>
</dbReference>
<dbReference type="GO" id="GO:0005829">
    <property type="term" value="C:cytosol"/>
    <property type="evidence" value="ECO:0007669"/>
    <property type="project" value="TreeGrafter"/>
</dbReference>
<dbReference type="AlphaFoldDB" id="A0A9D2Q3Y0"/>
<dbReference type="InterPro" id="IPR032466">
    <property type="entry name" value="Metal_Hydrolase"/>
</dbReference>
<dbReference type="SUPFAM" id="SSF51556">
    <property type="entry name" value="Metallo-dependent hydrolases"/>
    <property type="match status" value="1"/>
</dbReference>
<sequence>MDRPICIQNAMVIDGTGSSPVLSDILLKDDRIQGLGSIAPTADMELIDGRGMFCTPGFIDVHTHSDISFLYCGNPSGHILQGVTSEVTGNCGYSPFPLRDDLQFIQKRRNSLSLIDTPLVAWKWRTWPQYKALLEQQGVNENLRVLIGYGSIRAFVMDYDNRRPTAEEQAQIEAILDEALRDGVCGLSVGLGYAPDFYADTEELIKAAGVVRRHNGIFAFHVRGERLTLFQAIKEVLSIALKTGVRTEISHLKCAGKANVGRMHEILALIEEANRSGADVTFDAYPYTAGCSYLGLVFPPKYHEGGIARLLERLRDSTLLPRILRDMEYGYPGWSTFIGEQKKQQIFFRLTAFTGRWWAAGIQFWGLSVKAKLE</sequence>
<evidence type="ECO:0000259" key="1">
    <source>
        <dbReference type="Pfam" id="PF07969"/>
    </source>
</evidence>
<comment type="caution">
    <text evidence="2">The sequence shown here is derived from an EMBL/GenBank/DDBJ whole genome shotgun (WGS) entry which is preliminary data.</text>
</comment>
<dbReference type="Pfam" id="PF07969">
    <property type="entry name" value="Amidohydro_3"/>
    <property type="match status" value="1"/>
</dbReference>
<evidence type="ECO:0000313" key="2">
    <source>
        <dbReference type="EMBL" id="HJC72419.1"/>
    </source>
</evidence>